<sequence>MYSLYLHVMDGGHFQACGASPWNSSLQELSGGTSTLGARHLRPSRLSESAVRTTTWSPAAVPPQLLPSPVTTGCTNNLLARAQKIMERVGRGGTQGAGGAGVGGASYDQAMKSLNEQWLQMRFTTRVSGSEVAVLKLSHRKFLAPSGLAKIKSQEDVFDVVVYGVALCAMFLATPRYTALQRLKAQAKVERGALHTHVALLSNGTTVVSLLDFNGAGNMFPTLRQEHGIRLEDLKLLPKVLFDLFPTYYSSPLLTAFDQILQKVMQLGSQVKIWMLFALIKPSSYIKLYSTGHAGDTCGDITSKTWQCGSGFDYPLLNNQTLGGTPPHVCSTSTLFHQVKFPYLELNSVVQH</sequence>
<dbReference type="Proteomes" id="UP001497512">
    <property type="component" value="Chromosome 3"/>
</dbReference>
<proteinExistence type="predicted"/>
<dbReference type="PANTHER" id="PTHR32098">
    <property type="entry name" value="LYCOPENE BETA/EPSILON CYCLASE PROTEIN"/>
    <property type="match status" value="1"/>
</dbReference>
<evidence type="ECO:0000313" key="2">
    <source>
        <dbReference type="EMBL" id="CAK9220049.1"/>
    </source>
</evidence>
<dbReference type="EMBL" id="OZ019895">
    <property type="protein sequence ID" value="CAK9220049.1"/>
    <property type="molecule type" value="Genomic_DNA"/>
</dbReference>
<accession>A0ABP0UFY0</accession>
<name>A0ABP0UFY0_9BRYO</name>
<protein>
    <submittedName>
        <fullName evidence="2">Uncharacterized protein</fullName>
    </submittedName>
</protein>
<gene>
    <name evidence="2" type="ORF">CSSPTR1EN2_LOCUS15118</name>
</gene>
<keyword evidence="3" id="KW-1185">Reference proteome</keyword>
<reference evidence="2" key="1">
    <citation type="submission" date="2024-02" db="EMBL/GenBank/DDBJ databases">
        <authorList>
            <consortium name="ELIXIR-Norway"/>
            <consortium name="Elixir Norway"/>
        </authorList>
    </citation>
    <scope>NUCLEOTIDE SEQUENCE</scope>
</reference>
<dbReference type="PANTHER" id="PTHR32098:SF5">
    <property type="entry name" value="LYCOPENE BETA_EPSILON CYCLASE PROTEIN"/>
    <property type="match status" value="1"/>
</dbReference>
<organism evidence="2 3">
    <name type="scientific">Sphagnum troendelagicum</name>
    <dbReference type="NCBI Taxonomy" id="128251"/>
    <lineage>
        <taxon>Eukaryota</taxon>
        <taxon>Viridiplantae</taxon>
        <taxon>Streptophyta</taxon>
        <taxon>Embryophyta</taxon>
        <taxon>Bryophyta</taxon>
        <taxon>Sphagnophytina</taxon>
        <taxon>Sphagnopsida</taxon>
        <taxon>Sphagnales</taxon>
        <taxon>Sphagnaceae</taxon>
        <taxon>Sphagnum</taxon>
    </lineage>
</organism>
<feature type="region of interest" description="Disordered" evidence="1">
    <location>
        <begin position="29"/>
        <end position="50"/>
    </location>
</feature>
<evidence type="ECO:0000256" key="1">
    <source>
        <dbReference type="SAM" id="MobiDB-lite"/>
    </source>
</evidence>
<evidence type="ECO:0000313" key="3">
    <source>
        <dbReference type="Proteomes" id="UP001497512"/>
    </source>
</evidence>